<feature type="domain" description="Virulence-associated protein E-like" evidence="1">
    <location>
        <begin position="152"/>
        <end position="353"/>
    </location>
</feature>
<dbReference type="RefSeq" id="WP_239551620.1">
    <property type="nucleotide sequence ID" value="NZ_JAFBEI010000005.1"/>
</dbReference>
<evidence type="ECO:0000313" key="3">
    <source>
        <dbReference type="Proteomes" id="UP000809081"/>
    </source>
</evidence>
<dbReference type="Pfam" id="PF05272">
    <property type="entry name" value="VapE-like_dom"/>
    <property type="match status" value="1"/>
</dbReference>
<dbReference type="SUPFAM" id="SSF52540">
    <property type="entry name" value="P-loop containing nucleoside triphosphate hydrolases"/>
    <property type="match status" value="1"/>
</dbReference>
<name>A0ABS2PJZ2_9STRE</name>
<reference evidence="2 3" key="1">
    <citation type="submission" date="2021-01" db="EMBL/GenBank/DDBJ databases">
        <title>Genomic Encyclopedia of Type Strains, Phase IV (KMG-IV): sequencing the most valuable type-strain genomes for metagenomic binning, comparative biology and taxonomic classification.</title>
        <authorList>
            <person name="Goeker M."/>
        </authorList>
    </citation>
    <scope>NUCLEOTIDE SEQUENCE [LARGE SCALE GENOMIC DNA]</scope>
    <source>
        <strain evidence="2 3">DSM 27513</strain>
    </source>
</reference>
<dbReference type="Proteomes" id="UP000809081">
    <property type="component" value="Unassembled WGS sequence"/>
</dbReference>
<protein>
    <submittedName>
        <fullName evidence="2">P-loop ATPase</fullName>
    </submittedName>
</protein>
<keyword evidence="3" id="KW-1185">Reference proteome</keyword>
<dbReference type="PANTHER" id="PTHR34985">
    <property type="entry name" value="SLR0554 PROTEIN"/>
    <property type="match status" value="1"/>
</dbReference>
<gene>
    <name evidence="2" type="ORF">JOC31_000370</name>
</gene>
<comment type="caution">
    <text evidence="2">The sequence shown here is derived from an EMBL/GenBank/DDBJ whole genome shotgun (WGS) entry which is preliminary data.</text>
</comment>
<dbReference type="EMBL" id="JAFBEI010000005">
    <property type="protein sequence ID" value="MBM7635577.1"/>
    <property type="molecule type" value="Genomic_DNA"/>
</dbReference>
<proteinExistence type="predicted"/>
<dbReference type="PANTHER" id="PTHR34985:SF1">
    <property type="entry name" value="SLR0554 PROTEIN"/>
    <property type="match status" value="1"/>
</dbReference>
<evidence type="ECO:0000259" key="1">
    <source>
        <dbReference type="Pfam" id="PF05272"/>
    </source>
</evidence>
<dbReference type="InterPro" id="IPR027417">
    <property type="entry name" value="P-loop_NTPase"/>
</dbReference>
<organism evidence="2 3">
    <name type="scientific">Streptococcus saliviloxodontae</name>
    <dbReference type="NCBI Taxonomy" id="1349416"/>
    <lineage>
        <taxon>Bacteria</taxon>
        <taxon>Bacillati</taxon>
        <taxon>Bacillota</taxon>
        <taxon>Bacilli</taxon>
        <taxon>Lactobacillales</taxon>
        <taxon>Streptococcaceae</taxon>
        <taxon>Streptococcus</taxon>
    </lineage>
</organism>
<evidence type="ECO:0000313" key="2">
    <source>
        <dbReference type="EMBL" id="MBM7635577.1"/>
    </source>
</evidence>
<dbReference type="InterPro" id="IPR007936">
    <property type="entry name" value="VapE-like_dom"/>
</dbReference>
<sequence length="476" mass="56285">MSDIIKQLIKLTDKDETIEQGAPKVEQIEKGLLTYKDKAKTQLKKTNANLIMLFKGADSKLSNLFQYNERTKQVEIKENRDLGNGLLLKAGKVGDNELIQFWGYLAQEHNLEFTPDEIYRALHLSAIVRSYNPIKTFLKHCYNEHRKTDPFKIITKYIKVEDTKYNRLAFDLIFRGAIARVLEPGIQFDYCLDLVGRQGTGKTTFLREVFNGFYGEISTFTEKDDVLKMLELWAVNDDELVASHKIKFNDLKQKITEREIMIRRPYLKGVERIPVDFIYTRTTNDKGHLKDATGDRRFLPVEVLKPDKPLPNIILKQDLRDIWGNYYQSYLENPKLFYYEDSVEGRLISSERERYKARDDIIERLERYIETPIPADFYERNIEAWMRTNYYYYLEEKGAGYRRKEDFDRGDKWVGTLKRDRISLSKVTQEIFSGEKDRKLKSKIKLYMDNLDGWEYRKRLRFGDGVTSGWFFVGKH</sequence>
<accession>A0ABS2PJZ2</accession>